<evidence type="ECO:0000256" key="4">
    <source>
        <dbReference type="ARBA" id="ARBA00023186"/>
    </source>
</evidence>
<comment type="subcellular location">
    <subcellularLocation>
        <location evidence="1">Cytoplasm</location>
    </subcellularLocation>
</comment>
<gene>
    <name evidence="5" type="ORF">B0I33_101461</name>
</gene>
<dbReference type="AlphaFoldDB" id="A0A2T0M3I8"/>
<sequence length="276" mass="29800">MSESFEFVLDSVEASVIGQALGVEVRRFPLRFRHSTADPLRRMKLAALVTERLARRGLVAGDRLHPRLTEAFELFTEPRVTAAISGIDGLGADIAVLALTDGARALGVTQPPGGDELLFALFSDDDLVDVLAGVLPALRAAEGTPATVRWSVTGPRSALAARRAAAQRHDDEETAAFGDLRIADLVEPPAPRGHRADSDEHRLRRALAGRRLGGGHITVTGRGDRGAPHSVSWLDTETGRYLVHTEELGHDIVARYEPAGHHEVTRALRDAVSRAY</sequence>
<dbReference type="OrthoDB" id="3687316at2"/>
<keyword evidence="3" id="KW-0963">Cytoplasm</keyword>
<keyword evidence="6" id="KW-1185">Reference proteome</keyword>
<protein>
    <submittedName>
        <fullName evidence="5">ESAT-6 protein secretion system EspG family protein</fullName>
    </submittedName>
</protein>
<comment type="caution">
    <text evidence="5">The sequence shown here is derived from an EMBL/GenBank/DDBJ whole genome shotgun (WGS) entry which is preliminary data.</text>
</comment>
<evidence type="ECO:0000256" key="2">
    <source>
        <dbReference type="ARBA" id="ARBA00006411"/>
    </source>
</evidence>
<dbReference type="InterPro" id="IPR025734">
    <property type="entry name" value="EspG"/>
</dbReference>
<dbReference type="RefSeq" id="WP_106176790.1">
    <property type="nucleotide sequence ID" value="NZ_PVNH01000001.1"/>
</dbReference>
<organism evidence="5 6">
    <name type="scientific">Prauserella shujinwangii</name>
    <dbReference type="NCBI Taxonomy" id="1453103"/>
    <lineage>
        <taxon>Bacteria</taxon>
        <taxon>Bacillati</taxon>
        <taxon>Actinomycetota</taxon>
        <taxon>Actinomycetes</taxon>
        <taxon>Pseudonocardiales</taxon>
        <taxon>Pseudonocardiaceae</taxon>
        <taxon>Prauserella</taxon>
    </lineage>
</organism>
<evidence type="ECO:0000256" key="3">
    <source>
        <dbReference type="ARBA" id="ARBA00022490"/>
    </source>
</evidence>
<evidence type="ECO:0000313" key="5">
    <source>
        <dbReference type="EMBL" id="PRX51308.1"/>
    </source>
</evidence>
<dbReference type="EMBL" id="PVNH01000001">
    <property type="protein sequence ID" value="PRX51308.1"/>
    <property type="molecule type" value="Genomic_DNA"/>
</dbReference>
<name>A0A2T0M3I8_9PSEU</name>
<keyword evidence="4" id="KW-0143">Chaperone</keyword>
<evidence type="ECO:0000256" key="1">
    <source>
        <dbReference type="ARBA" id="ARBA00004496"/>
    </source>
</evidence>
<accession>A0A2T0M3I8</accession>
<evidence type="ECO:0000313" key="6">
    <source>
        <dbReference type="Proteomes" id="UP000238362"/>
    </source>
</evidence>
<reference evidence="5 6" key="1">
    <citation type="submission" date="2018-03" db="EMBL/GenBank/DDBJ databases">
        <title>Genomic Encyclopedia of Type Strains, Phase III (KMG-III): the genomes of soil and plant-associated and newly described type strains.</title>
        <authorList>
            <person name="Whitman W."/>
        </authorList>
    </citation>
    <scope>NUCLEOTIDE SEQUENCE [LARGE SCALE GENOMIC DNA]</scope>
    <source>
        <strain evidence="5 6">CGMCC 4.7125</strain>
    </source>
</reference>
<proteinExistence type="inferred from homology"/>
<dbReference type="Pfam" id="PF14011">
    <property type="entry name" value="ESX-1_EspG"/>
    <property type="match status" value="1"/>
</dbReference>
<dbReference type="Proteomes" id="UP000238362">
    <property type="component" value="Unassembled WGS sequence"/>
</dbReference>
<comment type="similarity">
    <text evidence="2">Belongs to the EspG family.</text>
</comment>